<sequence>MLPSRVVVAGINYEIKEVDGLAEEHNLGGQILYEKGIIKIDSSMCKDKKEQVLVHEILHSIFNEAGYNEQDEDMVNRLGIVLYQVFKDNNLHFGEIEEVEEVSFYDGVSVNERK</sequence>
<dbReference type="Proteomes" id="UP000641206">
    <property type="component" value="Unassembled WGS sequence"/>
</dbReference>
<name>A0ABQ2P234_9BACI</name>
<gene>
    <name evidence="1" type="ORF">GCM10011346_47460</name>
</gene>
<proteinExistence type="predicted"/>
<organism evidence="1 2">
    <name type="scientific">Oceanobacillus neutriphilus</name>
    <dbReference type="NCBI Taxonomy" id="531815"/>
    <lineage>
        <taxon>Bacteria</taxon>
        <taxon>Bacillati</taxon>
        <taxon>Bacillota</taxon>
        <taxon>Bacilli</taxon>
        <taxon>Bacillales</taxon>
        <taxon>Bacillaceae</taxon>
        <taxon>Oceanobacillus</taxon>
    </lineage>
</organism>
<evidence type="ECO:0008006" key="3">
    <source>
        <dbReference type="Google" id="ProtNLM"/>
    </source>
</evidence>
<protein>
    <recommendedName>
        <fullName evidence="3">IrrE N-terminal-like domain-containing protein</fullName>
    </recommendedName>
</protein>
<dbReference type="EMBL" id="BMLW01000018">
    <property type="protein sequence ID" value="GGP16247.1"/>
    <property type="molecule type" value="Genomic_DNA"/>
</dbReference>
<accession>A0ABQ2P234</accession>
<keyword evidence="2" id="KW-1185">Reference proteome</keyword>
<evidence type="ECO:0000313" key="2">
    <source>
        <dbReference type="Proteomes" id="UP000641206"/>
    </source>
</evidence>
<comment type="caution">
    <text evidence="1">The sequence shown here is derived from an EMBL/GenBank/DDBJ whole genome shotgun (WGS) entry which is preliminary data.</text>
</comment>
<reference evidence="2" key="1">
    <citation type="journal article" date="2019" name="Int. J. Syst. Evol. Microbiol.">
        <title>The Global Catalogue of Microorganisms (GCM) 10K type strain sequencing project: providing services to taxonomists for standard genome sequencing and annotation.</title>
        <authorList>
            <consortium name="The Broad Institute Genomics Platform"/>
            <consortium name="The Broad Institute Genome Sequencing Center for Infectious Disease"/>
            <person name="Wu L."/>
            <person name="Ma J."/>
        </authorList>
    </citation>
    <scope>NUCLEOTIDE SEQUENCE [LARGE SCALE GENOMIC DNA]</scope>
    <source>
        <strain evidence="2">CGMCC 1.7693</strain>
    </source>
</reference>
<evidence type="ECO:0000313" key="1">
    <source>
        <dbReference type="EMBL" id="GGP16247.1"/>
    </source>
</evidence>
<dbReference type="RefSeq" id="WP_188737819.1">
    <property type="nucleotide sequence ID" value="NZ_BMLW01000018.1"/>
</dbReference>